<keyword evidence="1" id="KW-0472">Membrane</keyword>
<feature type="transmembrane region" description="Helical" evidence="1">
    <location>
        <begin position="27"/>
        <end position="52"/>
    </location>
</feature>
<evidence type="ECO:0000256" key="1">
    <source>
        <dbReference type="SAM" id="Phobius"/>
    </source>
</evidence>
<keyword evidence="1" id="KW-1133">Transmembrane helix</keyword>
<evidence type="ECO:0000313" key="2">
    <source>
        <dbReference type="EMBL" id="JAP14580.1"/>
    </source>
</evidence>
<dbReference type="EMBL" id="GEDG01026374">
    <property type="protein sequence ID" value="JAP14580.1"/>
    <property type="molecule type" value="Transcribed_RNA"/>
</dbReference>
<keyword evidence="1" id="KW-0812">Transmembrane</keyword>
<organism evidence="2">
    <name type="scientific">Solanum chacoense</name>
    <name type="common">Chaco potato</name>
    <dbReference type="NCBI Taxonomy" id="4108"/>
    <lineage>
        <taxon>Eukaryota</taxon>
        <taxon>Viridiplantae</taxon>
        <taxon>Streptophyta</taxon>
        <taxon>Embryophyta</taxon>
        <taxon>Tracheophyta</taxon>
        <taxon>Spermatophyta</taxon>
        <taxon>Magnoliopsida</taxon>
        <taxon>eudicotyledons</taxon>
        <taxon>Gunneridae</taxon>
        <taxon>Pentapetalae</taxon>
        <taxon>asterids</taxon>
        <taxon>lamiids</taxon>
        <taxon>Solanales</taxon>
        <taxon>Solanaceae</taxon>
        <taxon>Solanoideae</taxon>
        <taxon>Solaneae</taxon>
        <taxon>Solanum</taxon>
    </lineage>
</organism>
<proteinExistence type="predicted"/>
<protein>
    <submittedName>
        <fullName evidence="2">Putative ovule protein</fullName>
    </submittedName>
</protein>
<dbReference type="AlphaFoldDB" id="A0A0V0H2J4"/>
<sequence length="72" mass="8231">MDYNGVDMRQFAKGKGEWTKYKTLGDIFSSVLALVDIIIRYMLLVGGGRCLVELVEVCKRRKGERTITVMEE</sequence>
<reference evidence="2" key="1">
    <citation type="submission" date="2015-12" db="EMBL/GenBank/DDBJ databases">
        <title>Gene expression during late stages of embryo sac development: a critical building block for successful pollen-pistil interactions.</title>
        <authorList>
            <person name="Liu Y."/>
            <person name="Joly V."/>
            <person name="Sabar M."/>
            <person name="Matton D.P."/>
        </authorList>
    </citation>
    <scope>NUCLEOTIDE SEQUENCE</scope>
</reference>
<name>A0A0V0H2J4_SOLCH</name>
<accession>A0A0V0H2J4</accession>